<gene>
    <name evidence="5" type="ORF">Y013_10430</name>
    <name evidence="6" type="ORF">Y013_14550</name>
</gene>
<dbReference type="EMBL" id="CP006996">
    <property type="protein sequence ID" value="AHD23701.1"/>
    <property type="molecule type" value="Genomic_DNA"/>
</dbReference>
<sequence>MSAPTASSFTATVLGSARIGPNPELKKATEAYWAGRLDRSGLESVAAQLRADTWSRQHTAGLDSIPVGTFSFYDHVLDTAVMLGAAGFDLGVGPGVYDIHSPRVPSEDEITALLRKALQAVPAERLWVNPDCGLKTRGTTEVTASLANLVTAAATVRAELNR</sequence>
<dbReference type="eggNOG" id="COG0620">
    <property type="taxonomic scope" value="Bacteria"/>
</dbReference>
<evidence type="ECO:0000313" key="5">
    <source>
        <dbReference type="EMBL" id="AHD23701.1"/>
    </source>
</evidence>
<dbReference type="Proteomes" id="UP000018781">
    <property type="component" value="Chromosome"/>
</dbReference>
<protein>
    <recommendedName>
        <fullName evidence="4">Cobalamin-independent methionine synthase MetE C-terminal/archaeal domain-containing protein</fullName>
    </recommendedName>
</protein>
<dbReference type="Gene3D" id="3.20.20.210">
    <property type="match status" value="2"/>
</dbReference>
<evidence type="ECO:0000256" key="1">
    <source>
        <dbReference type="ARBA" id="ARBA00001947"/>
    </source>
</evidence>
<reference evidence="5 7" key="1">
    <citation type="journal article" date="2014" name="Genome Announc.">
        <title>Complete Genome of Rhodococcus pyridinivorans SB3094, a Methyl-Ethyl-Ketone-Degrading Bacterium Used for Bioaugmentation.</title>
        <authorList>
            <person name="Dueholm M.S."/>
            <person name="Albertsen M."/>
            <person name="D'Imperio S."/>
            <person name="Tale V.P."/>
            <person name="Lewis D."/>
            <person name="Nielsen P.H."/>
            <person name="Nielsen J.L."/>
        </authorList>
    </citation>
    <scope>NUCLEOTIDE SEQUENCE [LARGE SCALE GENOMIC DNA]</scope>
    <source>
        <strain evidence="5 7">SB3094</strain>
    </source>
</reference>
<keyword evidence="3" id="KW-0862">Zinc</keyword>
<accession>V9XJR3</accession>
<dbReference type="PATRIC" id="fig|1435356.3.peg.2090"/>
<dbReference type="PANTHER" id="PTHR30519">
    <property type="entry name" value="5-METHYLTETRAHYDROPTEROYLTRIGLUTAMATE--HOMOCYSTEINE METHYLTRANSFERASE"/>
    <property type="match status" value="1"/>
</dbReference>
<dbReference type="KEGG" id="rpy:Y013_10430"/>
<dbReference type="GeneID" id="89362912"/>
<dbReference type="RefSeq" id="WP_024101864.1">
    <property type="nucleotide sequence ID" value="NC_023150.1"/>
</dbReference>
<name>V9XJR3_9NOCA</name>
<evidence type="ECO:0000256" key="3">
    <source>
        <dbReference type="ARBA" id="ARBA00022833"/>
    </source>
</evidence>
<feature type="domain" description="Cobalamin-independent methionine synthase MetE C-terminal/archaeal" evidence="4">
    <location>
        <begin position="83"/>
        <end position="154"/>
    </location>
</feature>
<evidence type="ECO:0000259" key="4">
    <source>
        <dbReference type="Pfam" id="PF01717"/>
    </source>
</evidence>
<dbReference type="KEGG" id="rpy:Y013_14550"/>
<dbReference type="SUPFAM" id="SSF51726">
    <property type="entry name" value="UROD/MetE-like"/>
    <property type="match status" value="2"/>
</dbReference>
<keyword evidence="2" id="KW-0479">Metal-binding</keyword>
<dbReference type="HOGENOM" id="CLU_1634090_0_0_11"/>
<dbReference type="EMBL" id="CP006996">
    <property type="protein sequence ID" value="AHD23787.1"/>
    <property type="molecule type" value="Genomic_DNA"/>
</dbReference>
<comment type="cofactor">
    <cofactor evidence="1">
        <name>Zn(2+)</name>
        <dbReference type="ChEBI" id="CHEBI:29105"/>
    </cofactor>
</comment>
<dbReference type="Pfam" id="PF01717">
    <property type="entry name" value="Meth_synt_2"/>
    <property type="match status" value="1"/>
</dbReference>
<evidence type="ECO:0000313" key="7">
    <source>
        <dbReference type="Proteomes" id="UP000018781"/>
    </source>
</evidence>
<dbReference type="GO" id="GO:0008270">
    <property type="term" value="F:zinc ion binding"/>
    <property type="evidence" value="ECO:0007669"/>
    <property type="project" value="InterPro"/>
</dbReference>
<proteinExistence type="predicted"/>
<dbReference type="InterPro" id="IPR038071">
    <property type="entry name" value="UROD/MetE-like_sf"/>
</dbReference>
<evidence type="ECO:0000256" key="2">
    <source>
        <dbReference type="ARBA" id="ARBA00022723"/>
    </source>
</evidence>
<dbReference type="GO" id="GO:0009086">
    <property type="term" value="P:methionine biosynthetic process"/>
    <property type="evidence" value="ECO:0007669"/>
    <property type="project" value="InterPro"/>
</dbReference>
<organism evidence="5 7">
    <name type="scientific">Rhodococcus pyridinivorans SB3094</name>
    <dbReference type="NCBI Taxonomy" id="1435356"/>
    <lineage>
        <taxon>Bacteria</taxon>
        <taxon>Bacillati</taxon>
        <taxon>Actinomycetota</taxon>
        <taxon>Actinomycetes</taxon>
        <taxon>Mycobacteriales</taxon>
        <taxon>Nocardiaceae</taxon>
        <taxon>Rhodococcus</taxon>
    </lineage>
</organism>
<dbReference type="AlphaFoldDB" id="V9XJR3"/>
<dbReference type="InterPro" id="IPR002629">
    <property type="entry name" value="Met_Synth_C/arc"/>
</dbReference>
<evidence type="ECO:0000313" key="6">
    <source>
        <dbReference type="EMBL" id="AHD23787.1"/>
    </source>
</evidence>
<dbReference type="GO" id="GO:0003871">
    <property type="term" value="F:5-methyltetrahydropteroyltriglutamate-homocysteine S-methyltransferase activity"/>
    <property type="evidence" value="ECO:0007669"/>
    <property type="project" value="InterPro"/>
</dbReference>